<reference evidence="2 3" key="1">
    <citation type="submission" date="2023-01" db="EMBL/GenBank/DDBJ databases">
        <authorList>
            <person name="Whitehead M."/>
        </authorList>
    </citation>
    <scope>NUCLEOTIDE SEQUENCE [LARGE SCALE GENOMIC DNA]</scope>
</reference>
<organism evidence="2 3">
    <name type="scientific">Macrosiphum euphorbiae</name>
    <name type="common">potato aphid</name>
    <dbReference type="NCBI Taxonomy" id="13131"/>
    <lineage>
        <taxon>Eukaryota</taxon>
        <taxon>Metazoa</taxon>
        <taxon>Ecdysozoa</taxon>
        <taxon>Arthropoda</taxon>
        <taxon>Hexapoda</taxon>
        <taxon>Insecta</taxon>
        <taxon>Pterygota</taxon>
        <taxon>Neoptera</taxon>
        <taxon>Paraneoptera</taxon>
        <taxon>Hemiptera</taxon>
        <taxon>Sternorrhyncha</taxon>
        <taxon>Aphidomorpha</taxon>
        <taxon>Aphidoidea</taxon>
        <taxon>Aphididae</taxon>
        <taxon>Macrosiphini</taxon>
        <taxon>Macrosiphum</taxon>
    </lineage>
</organism>
<name>A0AAV0XTP0_9HEMI</name>
<evidence type="ECO:0000256" key="1">
    <source>
        <dbReference type="SAM" id="MobiDB-lite"/>
    </source>
</evidence>
<dbReference type="SUPFAM" id="SSF57903">
    <property type="entry name" value="FYVE/PHD zinc finger"/>
    <property type="match status" value="1"/>
</dbReference>
<accession>A0AAV0XTP0</accession>
<comment type="caution">
    <text evidence="2">The sequence shown here is derived from an EMBL/GenBank/DDBJ whole genome shotgun (WGS) entry which is preliminary data.</text>
</comment>
<feature type="region of interest" description="Disordered" evidence="1">
    <location>
        <begin position="1"/>
        <end position="21"/>
    </location>
</feature>
<evidence type="ECO:0000313" key="3">
    <source>
        <dbReference type="Proteomes" id="UP001160148"/>
    </source>
</evidence>
<sequence>MPIPKSNKTTKRNSRRRGKTAILTESPYKNELLALSSNNTSNTSVKRSLSLNKTSGEKKKKKVMTKNSNAKIQKKKIEIPMSSSENDDDICFYCDELYSKSIDGWIKCTACKRWLITFVLALKKKKTIFICEFCS</sequence>
<proteinExistence type="predicted"/>
<protein>
    <submittedName>
        <fullName evidence="2">Uncharacterized protein</fullName>
    </submittedName>
</protein>
<keyword evidence="3" id="KW-1185">Reference proteome</keyword>
<gene>
    <name evidence="2" type="ORF">MEUPH1_LOCUS25882</name>
</gene>
<feature type="compositionally biased region" description="Basic residues" evidence="1">
    <location>
        <begin position="8"/>
        <end position="19"/>
    </location>
</feature>
<dbReference type="EMBL" id="CARXXK010001017">
    <property type="protein sequence ID" value="CAI6371939.1"/>
    <property type="molecule type" value="Genomic_DNA"/>
</dbReference>
<evidence type="ECO:0000313" key="2">
    <source>
        <dbReference type="EMBL" id="CAI6371939.1"/>
    </source>
</evidence>
<dbReference type="AlphaFoldDB" id="A0AAV0XTP0"/>
<dbReference type="InterPro" id="IPR011011">
    <property type="entry name" value="Znf_FYVE_PHD"/>
</dbReference>
<dbReference type="Proteomes" id="UP001160148">
    <property type="component" value="Unassembled WGS sequence"/>
</dbReference>